<gene>
    <name evidence="10" type="ORF">SAMN05660235_01094</name>
</gene>
<dbReference type="AlphaFoldDB" id="A0A1G7JWS9"/>
<dbReference type="InterPro" id="IPR003439">
    <property type="entry name" value="ABC_transporter-like_ATP-bd"/>
</dbReference>
<keyword evidence="3" id="KW-0813">Transport</keyword>
<dbReference type="OrthoDB" id="197875at2"/>
<dbReference type="GO" id="GO:0005524">
    <property type="term" value="F:ATP binding"/>
    <property type="evidence" value="ECO:0007669"/>
    <property type="project" value="UniProtKB-KW"/>
</dbReference>
<evidence type="ECO:0000256" key="3">
    <source>
        <dbReference type="ARBA" id="ARBA00022448"/>
    </source>
</evidence>
<organism evidence="10 11">
    <name type="scientific">Sporolituus thermophilus DSM 23256</name>
    <dbReference type="NCBI Taxonomy" id="1123285"/>
    <lineage>
        <taxon>Bacteria</taxon>
        <taxon>Bacillati</taxon>
        <taxon>Bacillota</taxon>
        <taxon>Negativicutes</taxon>
        <taxon>Selenomonadales</taxon>
        <taxon>Sporomusaceae</taxon>
        <taxon>Sporolituus</taxon>
    </lineage>
</organism>
<evidence type="ECO:0000256" key="5">
    <source>
        <dbReference type="ARBA" id="ARBA00022741"/>
    </source>
</evidence>
<comment type="subcellular location">
    <subcellularLocation>
        <location evidence="1">Cell membrane</location>
        <topology evidence="1">Peripheral membrane protein</topology>
    </subcellularLocation>
</comment>
<keyword evidence="7" id="KW-1278">Translocase</keyword>
<sequence length="290" mass="30961">MSAVVFEAFSYAYPGTDKVLDHIDLTVPRGAFTVITGPSGAGKTTLCLAVCGAVPHYFGGALAGTVRVNGGKTTDSTMHDLARQVGTVLEDYESQLVTMTVFEEVAFGLENQGINEKETARRVADALALVGLSGFEDREVASLSGGQKQRLVIASVLAAAPDILVLDEPASALDPQGAEELYRLLGRLNVEQGITIIVVEHDLSRVLPYASDFVLMTGGRIIASGPPSDVLYYMGRRQVYQEGVPPLWQLKLKLEAETGVSFGNWRSEAEAAQEIKAWLSACRQGAAKSA</sequence>
<dbReference type="InterPro" id="IPR015856">
    <property type="entry name" value="ABC_transpr_CbiO/EcfA_su"/>
</dbReference>
<accession>A0A1G7JWS9</accession>
<comment type="similarity">
    <text evidence="2">Belongs to the ABC transporter superfamily.</text>
</comment>
<evidence type="ECO:0000256" key="4">
    <source>
        <dbReference type="ARBA" id="ARBA00022475"/>
    </source>
</evidence>
<dbReference type="InterPro" id="IPR050095">
    <property type="entry name" value="ECF_ABC_transporter_ATP-bd"/>
</dbReference>
<dbReference type="InterPro" id="IPR003593">
    <property type="entry name" value="AAA+_ATPase"/>
</dbReference>
<dbReference type="GO" id="GO:0043190">
    <property type="term" value="C:ATP-binding cassette (ABC) transporter complex"/>
    <property type="evidence" value="ECO:0007669"/>
    <property type="project" value="TreeGrafter"/>
</dbReference>
<dbReference type="InterPro" id="IPR017871">
    <property type="entry name" value="ABC_transporter-like_CS"/>
</dbReference>
<evidence type="ECO:0000256" key="8">
    <source>
        <dbReference type="ARBA" id="ARBA00023136"/>
    </source>
</evidence>
<dbReference type="InterPro" id="IPR027417">
    <property type="entry name" value="P-loop_NTPase"/>
</dbReference>
<keyword evidence="11" id="KW-1185">Reference proteome</keyword>
<dbReference type="CDD" id="cd03225">
    <property type="entry name" value="ABC_cobalt_CbiO_domain1"/>
    <property type="match status" value="1"/>
</dbReference>
<protein>
    <submittedName>
        <fullName evidence="10">Energy-coupling factor transport system ATP-binding protein</fullName>
    </submittedName>
</protein>
<dbReference type="Pfam" id="PF00005">
    <property type="entry name" value="ABC_tran"/>
    <property type="match status" value="1"/>
</dbReference>
<keyword evidence="8" id="KW-0472">Membrane</keyword>
<evidence type="ECO:0000256" key="7">
    <source>
        <dbReference type="ARBA" id="ARBA00022967"/>
    </source>
</evidence>
<evidence type="ECO:0000313" key="10">
    <source>
        <dbReference type="EMBL" id="SDF29393.1"/>
    </source>
</evidence>
<dbReference type="EMBL" id="FNBU01000006">
    <property type="protein sequence ID" value="SDF29393.1"/>
    <property type="molecule type" value="Genomic_DNA"/>
</dbReference>
<dbReference type="PROSITE" id="PS00211">
    <property type="entry name" value="ABC_TRANSPORTER_1"/>
    <property type="match status" value="1"/>
</dbReference>
<dbReference type="PANTHER" id="PTHR43553:SF21">
    <property type="entry name" value="ABC TRANSPORTER ATP-BINDING PROTEIN MA_1418-RELATED"/>
    <property type="match status" value="1"/>
</dbReference>
<keyword evidence="4" id="KW-1003">Cell membrane</keyword>
<dbReference type="GO" id="GO:0016887">
    <property type="term" value="F:ATP hydrolysis activity"/>
    <property type="evidence" value="ECO:0007669"/>
    <property type="project" value="InterPro"/>
</dbReference>
<dbReference type="STRING" id="1123285.SAMN05660235_01094"/>
<dbReference type="GO" id="GO:0042626">
    <property type="term" value="F:ATPase-coupled transmembrane transporter activity"/>
    <property type="evidence" value="ECO:0007669"/>
    <property type="project" value="TreeGrafter"/>
</dbReference>
<proteinExistence type="inferred from homology"/>
<dbReference type="Proteomes" id="UP000243333">
    <property type="component" value="Unassembled WGS sequence"/>
</dbReference>
<dbReference type="SMART" id="SM00382">
    <property type="entry name" value="AAA"/>
    <property type="match status" value="1"/>
</dbReference>
<evidence type="ECO:0000256" key="2">
    <source>
        <dbReference type="ARBA" id="ARBA00005417"/>
    </source>
</evidence>
<dbReference type="PROSITE" id="PS50893">
    <property type="entry name" value="ABC_TRANSPORTER_2"/>
    <property type="match status" value="1"/>
</dbReference>
<evidence type="ECO:0000256" key="1">
    <source>
        <dbReference type="ARBA" id="ARBA00004202"/>
    </source>
</evidence>
<evidence type="ECO:0000313" key="11">
    <source>
        <dbReference type="Proteomes" id="UP000243333"/>
    </source>
</evidence>
<reference evidence="11" key="1">
    <citation type="submission" date="2016-10" db="EMBL/GenBank/DDBJ databases">
        <authorList>
            <person name="Varghese N."/>
            <person name="Submissions S."/>
        </authorList>
    </citation>
    <scope>NUCLEOTIDE SEQUENCE [LARGE SCALE GENOMIC DNA]</scope>
    <source>
        <strain evidence="11">DSM 23256</strain>
    </source>
</reference>
<dbReference type="SUPFAM" id="SSF52540">
    <property type="entry name" value="P-loop containing nucleoside triphosphate hydrolases"/>
    <property type="match status" value="1"/>
</dbReference>
<feature type="domain" description="ABC transporter" evidence="9">
    <location>
        <begin position="4"/>
        <end position="243"/>
    </location>
</feature>
<keyword evidence="5" id="KW-0547">Nucleotide-binding</keyword>
<name>A0A1G7JWS9_9FIRM</name>
<dbReference type="RefSeq" id="WP_093688866.1">
    <property type="nucleotide sequence ID" value="NZ_FNBU01000006.1"/>
</dbReference>
<dbReference type="Gene3D" id="3.40.50.300">
    <property type="entry name" value="P-loop containing nucleotide triphosphate hydrolases"/>
    <property type="match status" value="1"/>
</dbReference>
<keyword evidence="6 10" id="KW-0067">ATP-binding</keyword>
<evidence type="ECO:0000259" key="9">
    <source>
        <dbReference type="PROSITE" id="PS50893"/>
    </source>
</evidence>
<evidence type="ECO:0000256" key="6">
    <source>
        <dbReference type="ARBA" id="ARBA00022840"/>
    </source>
</evidence>
<dbReference type="PANTHER" id="PTHR43553">
    <property type="entry name" value="HEAVY METAL TRANSPORTER"/>
    <property type="match status" value="1"/>
</dbReference>